<proteinExistence type="predicted"/>
<dbReference type="RefSeq" id="WP_277579433.1">
    <property type="nucleotide sequence ID" value="NZ_JANRMI010000005.1"/>
</dbReference>
<organism evidence="2 3">
    <name type="scientific">Bdellovibrio svalbardensis</name>
    <dbReference type="NCBI Taxonomy" id="2972972"/>
    <lineage>
        <taxon>Bacteria</taxon>
        <taxon>Pseudomonadati</taxon>
        <taxon>Bdellovibrionota</taxon>
        <taxon>Bdellovibrionia</taxon>
        <taxon>Bdellovibrionales</taxon>
        <taxon>Pseudobdellovibrionaceae</taxon>
        <taxon>Bdellovibrio</taxon>
    </lineage>
</organism>
<evidence type="ECO:0000313" key="2">
    <source>
        <dbReference type="EMBL" id="MDG0817957.1"/>
    </source>
</evidence>
<sequence length="677" mass="73570">MKRLSCNLFFFLLHLLVSSVHASDGDIPIVNPSYIGNSILYNFSDPTLFSNPIQKSAQLQALSKYQPNSYLNIQTGLNISGIIVRCTAEQYYASEDFAGYPICKNTEGEQGAYSQIVRTNSESIKEFNFGLIIPTANSLDEAQLNVYNAYPPRSVDIRVVGKGRRPICFSSVGNVVSRVSDGLFGLTINYIAPLRTDSTSLNASVSCDTPLDVISIGPTSTSGYSDAYTNLNFLLMSYLNIRRMPAEASGYKIANQTLNRNGVAVGSPQIISIKDGGSISFALGAVSSLTLLKADGTIIPAKFVLNGNLNFITAIDTEKSLYPNHLGLLFNAGLVTENQQWVSLHMGSENLKIVAEDQSGTEFNLALNVVSPAQFGGNSNYDQSIIKYAHQFGIPPQMLKATIDHETGGTFDPLSFRYEPLKDLTLLGASIGAKNRVLFGDLLIKDLSPTVLRAPSSVYPRSIYGVFYKSKNLVQNLGNDFEIVEKRNALCSDLLFYNNDGGFGFSRQNWIPSAVANSAIKVVSQGGVLGQGNQTSGSGKANPYTDDYNFTAQTIVASSYGLMHVVHYYMVADFKFVNASGVAIDPTDRAAGLFNPDVNIKFGALKFGSAFTSINSPLQISSVGNFNEFSVLLRKASQKYNGINSKLAAARILPMSYNSNVWSKWDKYLPVATQAQQ</sequence>
<feature type="signal peptide" evidence="1">
    <location>
        <begin position="1"/>
        <end position="22"/>
    </location>
</feature>
<name>A0ABT6DM41_9BACT</name>
<comment type="caution">
    <text evidence="2">The sequence shown here is derived from an EMBL/GenBank/DDBJ whole genome shotgun (WGS) entry which is preliminary data.</text>
</comment>
<evidence type="ECO:0000256" key="1">
    <source>
        <dbReference type="SAM" id="SignalP"/>
    </source>
</evidence>
<feature type="chain" id="PRO_5046862728" evidence="1">
    <location>
        <begin position="23"/>
        <end position="677"/>
    </location>
</feature>
<keyword evidence="3" id="KW-1185">Reference proteome</keyword>
<dbReference type="Proteomes" id="UP001152321">
    <property type="component" value="Unassembled WGS sequence"/>
</dbReference>
<gene>
    <name evidence="2" type="ORF">NWE73_16360</name>
</gene>
<accession>A0ABT6DM41</accession>
<evidence type="ECO:0000313" key="3">
    <source>
        <dbReference type="Proteomes" id="UP001152321"/>
    </source>
</evidence>
<reference evidence="2" key="1">
    <citation type="submission" date="2022-08" db="EMBL/GenBank/DDBJ databases">
        <title>Novel Bdellovibrio Species Isolated from Svalbard: Designation Bdellovibrio svalbardensis.</title>
        <authorList>
            <person name="Mitchell R.J."/>
            <person name="Choi S.Y."/>
        </authorList>
    </citation>
    <scope>NUCLEOTIDE SEQUENCE</scope>
    <source>
        <strain evidence="2">PAP01</strain>
    </source>
</reference>
<protein>
    <submittedName>
        <fullName evidence="2">Uncharacterized protein</fullName>
    </submittedName>
</protein>
<dbReference type="EMBL" id="JANRMI010000005">
    <property type="protein sequence ID" value="MDG0817957.1"/>
    <property type="molecule type" value="Genomic_DNA"/>
</dbReference>
<keyword evidence="1" id="KW-0732">Signal</keyword>